<proteinExistence type="predicted"/>
<dbReference type="EMBL" id="VAUA01000005">
    <property type="protein sequence ID" value="TLP64520.1"/>
    <property type="molecule type" value="Genomic_DNA"/>
</dbReference>
<gene>
    <name evidence="1" type="ORF">FEE96_12200</name>
</gene>
<accession>A0ABY2UZ43</accession>
<sequence>MGGNVPSNPDWQTTFSLSRSVVLSAPGLKVSDHDTFYRRHSQAIGNLDRQTNAKLGFVQIVDTMFALFLGAFP</sequence>
<name>A0ABY2UZ43_9RHOB</name>
<organism evidence="1 2">
    <name type="scientific">Parasedimentitalea maritima</name>
    <dbReference type="NCBI Taxonomy" id="2578117"/>
    <lineage>
        <taxon>Bacteria</taxon>
        <taxon>Pseudomonadati</taxon>
        <taxon>Pseudomonadota</taxon>
        <taxon>Alphaproteobacteria</taxon>
        <taxon>Rhodobacterales</taxon>
        <taxon>Paracoccaceae</taxon>
        <taxon>Parasedimentitalea</taxon>
    </lineage>
</organism>
<comment type="caution">
    <text evidence="1">The sequence shown here is derived from an EMBL/GenBank/DDBJ whole genome shotgun (WGS) entry which is preliminary data.</text>
</comment>
<keyword evidence="2" id="KW-1185">Reference proteome</keyword>
<evidence type="ECO:0000313" key="2">
    <source>
        <dbReference type="Proteomes" id="UP000305041"/>
    </source>
</evidence>
<dbReference type="Proteomes" id="UP000305041">
    <property type="component" value="Unassembled WGS sequence"/>
</dbReference>
<evidence type="ECO:0000313" key="1">
    <source>
        <dbReference type="EMBL" id="TLP64520.1"/>
    </source>
</evidence>
<protein>
    <submittedName>
        <fullName evidence="1">Uncharacterized protein</fullName>
    </submittedName>
</protein>
<reference evidence="1 2" key="1">
    <citation type="submission" date="2019-05" db="EMBL/GenBank/DDBJ databases">
        <title>Draft genome sequence of Pelagicola sp. DSW4-44.</title>
        <authorList>
            <person name="Oh J."/>
        </authorList>
    </citation>
    <scope>NUCLEOTIDE SEQUENCE [LARGE SCALE GENOMIC DNA]</scope>
    <source>
        <strain evidence="1 2">DSW4-44</strain>
    </source>
</reference>